<dbReference type="Proteomes" id="UP000225215">
    <property type="component" value="Segment"/>
</dbReference>
<evidence type="ECO:0000313" key="2">
    <source>
        <dbReference type="Proteomes" id="UP000225215"/>
    </source>
</evidence>
<name>A0A219YC70_9CAUD</name>
<organism evidence="1 2">
    <name type="scientific">Aeromonas phage 65.2</name>
    <dbReference type="NCBI Taxonomy" id="1932896"/>
    <lineage>
        <taxon>Viruses</taxon>
        <taxon>Duplodnaviria</taxon>
        <taxon>Heunggongvirae</taxon>
        <taxon>Uroviricota</taxon>
        <taxon>Caudoviricetes</taxon>
        <taxon>Pantevenvirales</taxon>
        <taxon>Straboviridae</taxon>
        <taxon>Emmerichvirinae</taxon>
        <taxon>Ishigurovirus</taxon>
        <taxon>Ishigurovirus osborne</taxon>
    </lineage>
</organism>
<sequence length="61" mass="7372">MFTLWFDCWNCYFDQYTALLDSKGIRYEWVIDEHVTYGDGVIFTFYSDEDLETASDIYLDM</sequence>
<evidence type="ECO:0000313" key="1">
    <source>
        <dbReference type="EMBL" id="APU01598.1"/>
    </source>
</evidence>
<reference evidence="1 2" key="1">
    <citation type="journal article" date="2017" name="Sci. Rep.">
        <title>Characterization and diversity of phages infecting Aeromonas salmonicida subsp. salmonicida.</title>
        <authorList>
            <person name="Vincent A.T."/>
            <person name="Paquet V.E."/>
            <person name="Bernatchez A."/>
            <person name="Tremblay D.M."/>
            <person name="Moineau S."/>
            <person name="Charette S.J."/>
        </authorList>
    </citation>
    <scope>NUCLEOTIDE SEQUENCE [LARGE SCALE GENOMIC DNA]</scope>
</reference>
<proteinExistence type="predicted"/>
<accession>A0A219YC70</accession>
<protein>
    <submittedName>
        <fullName evidence="1">Uncharacterized protein</fullName>
    </submittedName>
</protein>
<dbReference type="EMBL" id="KY290955">
    <property type="protein sequence ID" value="APU01598.1"/>
    <property type="molecule type" value="Genomic_DNA"/>
</dbReference>